<feature type="non-terminal residue" evidence="1">
    <location>
        <position position="155"/>
    </location>
</feature>
<proteinExistence type="predicted"/>
<sequence>TASGILKGCLETLEDARRSLWRNIIIATPAVKVYVNTCLIMFGNYTSLCSIQELEFFSKSIKQFVDAKQSKTRESSLRYVGNIKPTTSSYEIYVADVKSSSFSVNCKDNYYDPVPYAHFYCAIKLLHFEYGFKVQTYFLIHHDYSYCNVFLKAFF</sequence>
<keyword evidence="2" id="KW-1185">Reference proteome</keyword>
<name>A0AAD8EME6_DIPPU</name>
<dbReference type="AlphaFoldDB" id="A0AAD8EME6"/>
<evidence type="ECO:0000313" key="2">
    <source>
        <dbReference type="Proteomes" id="UP001233999"/>
    </source>
</evidence>
<feature type="non-terminal residue" evidence="1">
    <location>
        <position position="1"/>
    </location>
</feature>
<dbReference type="Proteomes" id="UP001233999">
    <property type="component" value="Unassembled WGS sequence"/>
</dbReference>
<protein>
    <submittedName>
        <fullName evidence="1">Uncharacterized protein</fullName>
    </submittedName>
</protein>
<evidence type="ECO:0000313" key="1">
    <source>
        <dbReference type="EMBL" id="KAJ9596080.1"/>
    </source>
</evidence>
<reference evidence="1" key="1">
    <citation type="journal article" date="2023" name="IScience">
        <title>Live-bearing cockroach genome reveals convergent evolutionary mechanisms linked to viviparity in insects and beyond.</title>
        <authorList>
            <person name="Fouks B."/>
            <person name="Harrison M.C."/>
            <person name="Mikhailova A.A."/>
            <person name="Marchal E."/>
            <person name="English S."/>
            <person name="Carruthers M."/>
            <person name="Jennings E.C."/>
            <person name="Chiamaka E.L."/>
            <person name="Frigard R.A."/>
            <person name="Pippel M."/>
            <person name="Attardo G.M."/>
            <person name="Benoit J.B."/>
            <person name="Bornberg-Bauer E."/>
            <person name="Tobe S.S."/>
        </authorList>
    </citation>
    <scope>NUCLEOTIDE SEQUENCE</scope>
    <source>
        <strain evidence="1">Stay&amp;Tobe</strain>
    </source>
</reference>
<dbReference type="EMBL" id="JASPKZ010002296">
    <property type="protein sequence ID" value="KAJ9596080.1"/>
    <property type="molecule type" value="Genomic_DNA"/>
</dbReference>
<gene>
    <name evidence="1" type="ORF">L9F63_012724</name>
</gene>
<organism evidence="1 2">
    <name type="scientific">Diploptera punctata</name>
    <name type="common">Pacific beetle cockroach</name>
    <dbReference type="NCBI Taxonomy" id="6984"/>
    <lineage>
        <taxon>Eukaryota</taxon>
        <taxon>Metazoa</taxon>
        <taxon>Ecdysozoa</taxon>
        <taxon>Arthropoda</taxon>
        <taxon>Hexapoda</taxon>
        <taxon>Insecta</taxon>
        <taxon>Pterygota</taxon>
        <taxon>Neoptera</taxon>
        <taxon>Polyneoptera</taxon>
        <taxon>Dictyoptera</taxon>
        <taxon>Blattodea</taxon>
        <taxon>Blaberoidea</taxon>
        <taxon>Blaberidae</taxon>
        <taxon>Diplopterinae</taxon>
        <taxon>Diploptera</taxon>
    </lineage>
</organism>
<accession>A0AAD8EME6</accession>
<reference evidence="1" key="2">
    <citation type="submission" date="2023-05" db="EMBL/GenBank/DDBJ databases">
        <authorList>
            <person name="Fouks B."/>
        </authorList>
    </citation>
    <scope>NUCLEOTIDE SEQUENCE</scope>
    <source>
        <strain evidence="1">Stay&amp;Tobe</strain>
        <tissue evidence="1">Testes</tissue>
    </source>
</reference>
<comment type="caution">
    <text evidence="1">The sequence shown here is derived from an EMBL/GenBank/DDBJ whole genome shotgun (WGS) entry which is preliminary data.</text>
</comment>